<dbReference type="EMBL" id="BGPR01047165">
    <property type="protein sequence ID" value="GBO24171.1"/>
    <property type="molecule type" value="Genomic_DNA"/>
</dbReference>
<evidence type="ECO:0000313" key="1">
    <source>
        <dbReference type="EMBL" id="GBO24171.1"/>
    </source>
</evidence>
<evidence type="ECO:0000313" key="2">
    <source>
        <dbReference type="Proteomes" id="UP000499080"/>
    </source>
</evidence>
<accession>A0A4Y2VHS3</accession>
<dbReference type="Proteomes" id="UP000499080">
    <property type="component" value="Unassembled WGS sequence"/>
</dbReference>
<proteinExistence type="predicted"/>
<comment type="caution">
    <text evidence="1">The sequence shown here is derived from an EMBL/GenBank/DDBJ whole genome shotgun (WGS) entry which is preliminary data.</text>
</comment>
<name>A0A4Y2VHS3_ARAVE</name>
<reference evidence="1 2" key="1">
    <citation type="journal article" date="2019" name="Sci. Rep.">
        <title>Orb-weaving spider Araneus ventricosus genome elucidates the spidroin gene catalogue.</title>
        <authorList>
            <person name="Kono N."/>
            <person name="Nakamura H."/>
            <person name="Ohtoshi R."/>
            <person name="Moran D.A.P."/>
            <person name="Shinohara A."/>
            <person name="Yoshida Y."/>
            <person name="Fujiwara M."/>
            <person name="Mori M."/>
            <person name="Tomita M."/>
            <person name="Arakawa K."/>
        </authorList>
    </citation>
    <scope>NUCLEOTIDE SEQUENCE [LARGE SCALE GENOMIC DNA]</scope>
</reference>
<organism evidence="1 2">
    <name type="scientific">Araneus ventricosus</name>
    <name type="common">Orbweaver spider</name>
    <name type="synonym">Epeira ventricosa</name>
    <dbReference type="NCBI Taxonomy" id="182803"/>
    <lineage>
        <taxon>Eukaryota</taxon>
        <taxon>Metazoa</taxon>
        <taxon>Ecdysozoa</taxon>
        <taxon>Arthropoda</taxon>
        <taxon>Chelicerata</taxon>
        <taxon>Arachnida</taxon>
        <taxon>Araneae</taxon>
        <taxon>Araneomorphae</taxon>
        <taxon>Entelegynae</taxon>
        <taxon>Araneoidea</taxon>
        <taxon>Araneidae</taxon>
        <taxon>Araneus</taxon>
    </lineage>
</organism>
<gene>
    <name evidence="1" type="ORF">AVEN_199867_1</name>
</gene>
<sequence length="80" mass="9053">MAGVVQKFGEGCDSLGGRRRHLVEVHNYEVRSKYCPRVASKQDVSVTKLNCCRNKCDRVVLLEFIKTKFGSMELAGFWLG</sequence>
<dbReference type="AlphaFoldDB" id="A0A4Y2VHS3"/>
<keyword evidence="2" id="KW-1185">Reference proteome</keyword>
<protein>
    <submittedName>
        <fullName evidence="1">Uncharacterized protein</fullName>
    </submittedName>
</protein>